<comment type="caution">
    <text evidence="2">The sequence shown here is derived from an EMBL/GenBank/DDBJ whole genome shotgun (WGS) entry which is preliminary data.</text>
</comment>
<organism evidence="2 3">
    <name type="scientific">Flaviaesturariibacter aridisoli</name>
    <dbReference type="NCBI Taxonomy" id="2545761"/>
    <lineage>
        <taxon>Bacteria</taxon>
        <taxon>Pseudomonadati</taxon>
        <taxon>Bacteroidota</taxon>
        <taxon>Chitinophagia</taxon>
        <taxon>Chitinophagales</taxon>
        <taxon>Chitinophagaceae</taxon>
        <taxon>Flaviaestuariibacter</taxon>
    </lineage>
</organism>
<name>A0A4R4DXB1_9BACT</name>
<feature type="signal peptide" evidence="1">
    <location>
        <begin position="1"/>
        <end position="20"/>
    </location>
</feature>
<evidence type="ECO:0000313" key="2">
    <source>
        <dbReference type="EMBL" id="TCZ67739.1"/>
    </source>
</evidence>
<evidence type="ECO:0000313" key="3">
    <source>
        <dbReference type="Proteomes" id="UP000295164"/>
    </source>
</evidence>
<dbReference type="Proteomes" id="UP000295164">
    <property type="component" value="Unassembled WGS sequence"/>
</dbReference>
<proteinExistence type="predicted"/>
<dbReference type="RefSeq" id="WP_131853368.1">
    <property type="nucleotide sequence ID" value="NZ_SKFH01000033.1"/>
</dbReference>
<reference evidence="2 3" key="1">
    <citation type="submission" date="2019-03" db="EMBL/GenBank/DDBJ databases">
        <authorList>
            <person name="Kim M.K.M."/>
        </authorList>
    </citation>
    <scope>NUCLEOTIDE SEQUENCE [LARGE SCALE GENOMIC DNA]</scope>
    <source>
        <strain evidence="2 3">17J68-15</strain>
    </source>
</reference>
<dbReference type="AlphaFoldDB" id="A0A4R4DXB1"/>
<feature type="chain" id="PRO_5020460222" description="Capsule assembly Wzi family protein" evidence="1">
    <location>
        <begin position="21"/>
        <end position="569"/>
    </location>
</feature>
<evidence type="ECO:0000256" key="1">
    <source>
        <dbReference type="SAM" id="SignalP"/>
    </source>
</evidence>
<dbReference type="OrthoDB" id="9808260at2"/>
<sequence>MQYKQCLGAAFVLLPFLSSAQTTYLPQDAPENTLLERMEIKAGHDSVLNFSTAKPLSRKHFIPALQRLDSTMMTPVDRYNLYLAKVNNLEWVAEPWENYASRKPILKNFYRTAGTLFEVHSPDFFLAVNPVFQYTVSKEQDNDRHLFLNTRGFSLRGRIANKIGFAAYVTDNQERDPLYVQQFTAERNAVPGAGFYKDFKGNGGVDYFDARGYVTFNATKYIDIAFGYDKNFIGAGYRSLFLSDFSAPTVFLKLNTRIWKFQYQNLFMELNSANRLNADKLQPKKYAVMHHLDLAVTKWLNVGLFEGIVFGRTNHFEFGYLNPVIFYRSIEQANGSFDNSVAGLDFKANVAHRFQFYGQVLLDEFKLSEIQAGNGWWANKFGWQLGAKYVDAFGIRNLDLQLEVNRVRPFTYSHNDSVANYTHYNQPLAHPLGANFQEVIGTIRYQPLRKLTLFAKALTYFQGRDTGLVSYGSNIFLPNPIPDPNNVVANAIPHRTTDYGFNVGSGYKTTVVQLGLTASYQLRPNLFIEANGTYRHTTQPWPNNNTVGSGTFIVGGGIRWNAWRRNFDF</sequence>
<accession>A0A4R4DXB1</accession>
<gene>
    <name evidence="2" type="ORF">E0486_15370</name>
</gene>
<keyword evidence="3" id="KW-1185">Reference proteome</keyword>
<dbReference type="InterPro" id="IPR038636">
    <property type="entry name" value="Wzi_sf"/>
</dbReference>
<evidence type="ECO:0008006" key="4">
    <source>
        <dbReference type="Google" id="ProtNLM"/>
    </source>
</evidence>
<dbReference type="InterPro" id="IPR026950">
    <property type="entry name" value="Caps_assemb_Wzi"/>
</dbReference>
<keyword evidence="1" id="KW-0732">Signal</keyword>
<protein>
    <recommendedName>
        <fullName evidence="4">Capsule assembly Wzi family protein</fullName>
    </recommendedName>
</protein>
<dbReference type="Gene3D" id="2.40.160.130">
    <property type="entry name" value="Capsule assembly protein Wzi"/>
    <property type="match status" value="1"/>
</dbReference>
<dbReference type="EMBL" id="SKFH01000033">
    <property type="protein sequence ID" value="TCZ67739.1"/>
    <property type="molecule type" value="Genomic_DNA"/>
</dbReference>
<dbReference type="Pfam" id="PF14052">
    <property type="entry name" value="Caps_assemb_Wzi"/>
    <property type="match status" value="1"/>
</dbReference>